<reference evidence="2" key="1">
    <citation type="submission" date="2022-10" db="EMBL/GenBank/DDBJ databases">
        <title>Genome assembly of Pristionchus species.</title>
        <authorList>
            <person name="Yoshida K."/>
            <person name="Sommer R.J."/>
        </authorList>
    </citation>
    <scope>NUCLEOTIDE SEQUENCE [LARGE SCALE GENOMIC DNA]</scope>
    <source>
        <strain evidence="2">RS5460</strain>
    </source>
</reference>
<organism evidence="1 2">
    <name type="scientific">Pristionchus mayeri</name>
    <dbReference type="NCBI Taxonomy" id="1317129"/>
    <lineage>
        <taxon>Eukaryota</taxon>
        <taxon>Metazoa</taxon>
        <taxon>Ecdysozoa</taxon>
        <taxon>Nematoda</taxon>
        <taxon>Chromadorea</taxon>
        <taxon>Rhabditida</taxon>
        <taxon>Rhabditina</taxon>
        <taxon>Diplogasteromorpha</taxon>
        <taxon>Diplogasteroidea</taxon>
        <taxon>Neodiplogasteridae</taxon>
        <taxon>Pristionchus</taxon>
    </lineage>
</organism>
<name>A0AAN5CBN4_9BILA</name>
<comment type="caution">
    <text evidence="1">The sequence shown here is derived from an EMBL/GenBank/DDBJ whole genome shotgun (WGS) entry which is preliminary data.</text>
</comment>
<evidence type="ECO:0000313" key="1">
    <source>
        <dbReference type="EMBL" id="GMR38390.1"/>
    </source>
</evidence>
<gene>
    <name evidence="1" type="ORF">PMAYCL1PPCAC_08585</name>
</gene>
<dbReference type="Proteomes" id="UP001328107">
    <property type="component" value="Unassembled WGS sequence"/>
</dbReference>
<evidence type="ECO:0000313" key="2">
    <source>
        <dbReference type="Proteomes" id="UP001328107"/>
    </source>
</evidence>
<protein>
    <submittedName>
        <fullName evidence="1">Uncharacterized protein</fullName>
    </submittedName>
</protein>
<sequence>AVSLIFVHYAYKYVMTSTSTAFTAYGITDKLNPEHERYAHAYETAAQVFTEADELFDDPDFSARRGWEKETEMNSGD</sequence>
<feature type="non-terminal residue" evidence="1">
    <location>
        <position position="1"/>
    </location>
</feature>
<feature type="non-terminal residue" evidence="1">
    <location>
        <position position="77"/>
    </location>
</feature>
<proteinExistence type="predicted"/>
<dbReference type="EMBL" id="BTRK01000002">
    <property type="protein sequence ID" value="GMR38390.1"/>
    <property type="molecule type" value="Genomic_DNA"/>
</dbReference>
<keyword evidence="2" id="KW-1185">Reference proteome</keyword>
<accession>A0AAN5CBN4</accession>
<dbReference type="AlphaFoldDB" id="A0AAN5CBN4"/>